<dbReference type="InterPro" id="IPR013128">
    <property type="entry name" value="Peptidase_C1A"/>
</dbReference>
<dbReference type="SUPFAM" id="SSF54001">
    <property type="entry name" value="Cysteine proteinases"/>
    <property type="match status" value="1"/>
</dbReference>
<dbReference type="InterPro" id="IPR039417">
    <property type="entry name" value="Peptidase_C1A_papain-like"/>
</dbReference>
<keyword evidence="6" id="KW-1015">Disulfide bond</keyword>
<dbReference type="GO" id="GO:0006508">
    <property type="term" value="P:proteolysis"/>
    <property type="evidence" value="ECO:0007669"/>
    <property type="project" value="UniProtKB-KW"/>
</dbReference>
<dbReference type="FunFam" id="3.90.70.10:FF:000006">
    <property type="entry name" value="Cathepsin S"/>
    <property type="match status" value="1"/>
</dbReference>
<dbReference type="SMART" id="SM00645">
    <property type="entry name" value="Pept_C1"/>
    <property type="match status" value="1"/>
</dbReference>
<keyword evidence="4" id="KW-0788">Thiol protease</keyword>
<dbReference type="EMBL" id="JARQZJ010000091">
    <property type="protein sequence ID" value="KAK9883495.1"/>
    <property type="molecule type" value="Genomic_DNA"/>
</dbReference>
<sequence length="328" mass="36261">MKIILFSLVVVVVAANALEEDEILRQWTNFQTTFGKSYRSPVEARKRFSIFKSNLEFIEAHNELYRNGKTTFTMGTNEYADWSDSEFKHYLKSGLLNSTRKAGEIFAKNSAFVAPESVDWRKEGVVTPVKNQKSCGGCWAFSSTGAIEGQYAIKNKQLKSLSEQQLIDCSKNGNNDGCNGGLMTSAFEYVEKNGIDSEDDYPYLEVDGICRSKEFTPVTKLSGYVQIPSEDEDALTEAIATKGPISVGVDASTMAFNFYRSGIYTGPCSSIDLDHAILAVGFGSENGKNYYIVKNSWGSSWGEEGYIRIPRNSGNKCGIATDACYPKL</sequence>
<accession>A0AAW1ULV3</accession>
<keyword evidence="2" id="KW-0645">Protease</keyword>
<feature type="signal peptide" evidence="7">
    <location>
        <begin position="1"/>
        <end position="17"/>
    </location>
</feature>
<dbReference type="PRINTS" id="PR00705">
    <property type="entry name" value="PAPAIN"/>
</dbReference>
<protein>
    <recommendedName>
        <fullName evidence="12">Cathepsin L</fullName>
    </recommendedName>
</protein>
<dbReference type="PROSITE" id="PS00639">
    <property type="entry name" value="THIOL_PROTEASE_HIS"/>
    <property type="match status" value="1"/>
</dbReference>
<evidence type="ECO:0000256" key="1">
    <source>
        <dbReference type="ARBA" id="ARBA00008455"/>
    </source>
</evidence>
<dbReference type="InterPro" id="IPR038765">
    <property type="entry name" value="Papain-like_cys_pep_sf"/>
</dbReference>
<feature type="domain" description="Peptidase C1A papain C-terminal" evidence="8">
    <location>
        <begin position="114"/>
        <end position="327"/>
    </location>
</feature>
<evidence type="ECO:0000259" key="9">
    <source>
        <dbReference type="SMART" id="SM00848"/>
    </source>
</evidence>
<feature type="domain" description="Cathepsin propeptide inhibitor" evidence="9">
    <location>
        <begin position="27"/>
        <end position="87"/>
    </location>
</feature>
<evidence type="ECO:0000256" key="7">
    <source>
        <dbReference type="SAM" id="SignalP"/>
    </source>
</evidence>
<feature type="chain" id="PRO_5043351561" description="Cathepsin L" evidence="7">
    <location>
        <begin position="18"/>
        <end position="328"/>
    </location>
</feature>
<organism evidence="10 11">
    <name type="scientific">Henosepilachna vigintioctopunctata</name>
    <dbReference type="NCBI Taxonomy" id="420089"/>
    <lineage>
        <taxon>Eukaryota</taxon>
        <taxon>Metazoa</taxon>
        <taxon>Ecdysozoa</taxon>
        <taxon>Arthropoda</taxon>
        <taxon>Hexapoda</taxon>
        <taxon>Insecta</taxon>
        <taxon>Pterygota</taxon>
        <taxon>Neoptera</taxon>
        <taxon>Endopterygota</taxon>
        <taxon>Coleoptera</taxon>
        <taxon>Polyphaga</taxon>
        <taxon>Cucujiformia</taxon>
        <taxon>Coccinelloidea</taxon>
        <taxon>Coccinellidae</taxon>
        <taxon>Epilachninae</taxon>
        <taxon>Epilachnini</taxon>
        <taxon>Henosepilachna</taxon>
    </lineage>
</organism>
<dbReference type="PROSITE" id="PS00139">
    <property type="entry name" value="THIOL_PROTEASE_CYS"/>
    <property type="match status" value="1"/>
</dbReference>
<keyword evidence="11" id="KW-1185">Reference proteome</keyword>
<dbReference type="GO" id="GO:0008234">
    <property type="term" value="F:cysteine-type peptidase activity"/>
    <property type="evidence" value="ECO:0007669"/>
    <property type="project" value="UniProtKB-KW"/>
</dbReference>
<reference evidence="10 11" key="1">
    <citation type="submission" date="2023-03" db="EMBL/GenBank/DDBJ databases">
        <title>Genome insight into feeding habits of ladybird beetles.</title>
        <authorList>
            <person name="Li H.-S."/>
            <person name="Huang Y.-H."/>
            <person name="Pang H."/>
        </authorList>
    </citation>
    <scope>NUCLEOTIDE SEQUENCE [LARGE SCALE GENOMIC DNA]</scope>
    <source>
        <strain evidence="10">SYSU_2023b</strain>
        <tissue evidence="10">Whole body</tissue>
    </source>
</reference>
<evidence type="ECO:0000256" key="3">
    <source>
        <dbReference type="ARBA" id="ARBA00022801"/>
    </source>
</evidence>
<dbReference type="SMART" id="SM00848">
    <property type="entry name" value="Inhibitor_I29"/>
    <property type="match status" value="1"/>
</dbReference>
<comment type="caution">
    <text evidence="10">The sequence shown here is derived from an EMBL/GenBank/DDBJ whole genome shotgun (WGS) entry which is preliminary data.</text>
</comment>
<evidence type="ECO:0000256" key="2">
    <source>
        <dbReference type="ARBA" id="ARBA00022670"/>
    </source>
</evidence>
<evidence type="ECO:0008006" key="12">
    <source>
        <dbReference type="Google" id="ProtNLM"/>
    </source>
</evidence>
<gene>
    <name evidence="10" type="ORF">WA026_001669</name>
</gene>
<evidence type="ECO:0000313" key="11">
    <source>
        <dbReference type="Proteomes" id="UP001431783"/>
    </source>
</evidence>
<dbReference type="Pfam" id="PF08246">
    <property type="entry name" value="Inhibitor_I29"/>
    <property type="match status" value="1"/>
</dbReference>
<dbReference type="AlphaFoldDB" id="A0AAW1ULV3"/>
<dbReference type="InterPro" id="IPR000169">
    <property type="entry name" value="Pept_cys_AS"/>
</dbReference>
<evidence type="ECO:0000256" key="6">
    <source>
        <dbReference type="ARBA" id="ARBA00023157"/>
    </source>
</evidence>
<keyword evidence="5" id="KW-0865">Zymogen</keyword>
<dbReference type="InterPro" id="IPR025660">
    <property type="entry name" value="Pept_his_AS"/>
</dbReference>
<keyword evidence="3" id="KW-0378">Hydrolase</keyword>
<evidence type="ECO:0000259" key="8">
    <source>
        <dbReference type="SMART" id="SM00645"/>
    </source>
</evidence>
<dbReference type="CDD" id="cd02248">
    <property type="entry name" value="Peptidase_C1A"/>
    <property type="match status" value="1"/>
</dbReference>
<dbReference type="InterPro" id="IPR013201">
    <property type="entry name" value="Prot_inhib_I29"/>
</dbReference>
<dbReference type="Gene3D" id="3.90.70.10">
    <property type="entry name" value="Cysteine proteinases"/>
    <property type="match status" value="1"/>
</dbReference>
<evidence type="ECO:0000313" key="10">
    <source>
        <dbReference type="EMBL" id="KAK9883495.1"/>
    </source>
</evidence>
<dbReference type="PANTHER" id="PTHR12411">
    <property type="entry name" value="CYSTEINE PROTEASE FAMILY C1-RELATED"/>
    <property type="match status" value="1"/>
</dbReference>
<dbReference type="Pfam" id="PF00112">
    <property type="entry name" value="Peptidase_C1"/>
    <property type="match status" value="1"/>
</dbReference>
<comment type="similarity">
    <text evidence="1">Belongs to the peptidase C1 family.</text>
</comment>
<evidence type="ECO:0000256" key="4">
    <source>
        <dbReference type="ARBA" id="ARBA00022807"/>
    </source>
</evidence>
<dbReference type="InterPro" id="IPR000668">
    <property type="entry name" value="Peptidase_C1A_C"/>
</dbReference>
<name>A0AAW1ULV3_9CUCU</name>
<keyword evidence="7" id="KW-0732">Signal</keyword>
<proteinExistence type="inferred from homology"/>
<dbReference type="Proteomes" id="UP001431783">
    <property type="component" value="Unassembled WGS sequence"/>
</dbReference>
<evidence type="ECO:0000256" key="5">
    <source>
        <dbReference type="ARBA" id="ARBA00023145"/>
    </source>
</evidence>